<protein>
    <submittedName>
        <fullName evidence="1">Uncharacterized protein</fullName>
    </submittedName>
</protein>
<evidence type="ECO:0000313" key="1">
    <source>
        <dbReference type="EMBL" id="CAB4142877.1"/>
    </source>
</evidence>
<gene>
    <name evidence="1" type="ORF">UFOVP452_48</name>
</gene>
<dbReference type="EMBL" id="LR796413">
    <property type="protein sequence ID" value="CAB4142877.1"/>
    <property type="molecule type" value="Genomic_DNA"/>
</dbReference>
<accession>A0A6J5MAX9</accession>
<name>A0A6J5MAX9_9CAUD</name>
<reference evidence="1" key="1">
    <citation type="submission" date="2020-04" db="EMBL/GenBank/DDBJ databases">
        <authorList>
            <person name="Chiriac C."/>
            <person name="Salcher M."/>
            <person name="Ghai R."/>
            <person name="Kavagutti S V."/>
        </authorList>
    </citation>
    <scope>NUCLEOTIDE SEQUENCE</scope>
</reference>
<organism evidence="1">
    <name type="scientific">uncultured Caudovirales phage</name>
    <dbReference type="NCBI Taxonomy" id="2100421"/>
    <lineage>
        <taxon>Viruses</taxon>
        <taxon>Duplodnaviria</taxon>
        <taxon>Heunggongvirae</taxon>
        <taxon>Uroviricota</taxon>
        <taxon>Caudoviricetes</taxon>
        <taxon>Peduoviridae</taxon>
        <taxon>Maltschvirus</taxon>
        <taxon>Maltschvirus maltsch</taxon>
    </lineage>
</organism>
<proteinExistence type="predicted"/>
<sequence>MEKTLSLDDMAKMPIGDVARLPVDALFALQEEVDALNRRAKTTSEWFNAALTLRFSGPGAAARSGKFGVSHVPDGDFVAEVYATKSVSWDQAKLGAAVSALRTVWEVDPTKFVTIRYEISEASYPAWPASLRKLFEGARAERAEPVRVRLVPAPAEAAA</sequence>